<evidence type="ECO:0000313" key="3">
    <source>
        <dbReference type="EMBL" id="MBB1125111.1"/>
    </source>
</evidence>
<dbReference type="PANTHER" id="PTHR35149">
    <property type="entry name" value="SLL5132 PROTEIN"/>
    <property type="match status" value="1"/>
</dbReference>
<comment type="caution">
    <text evidence="3">The sequence shown here is derived from an EMBL/GenBank/DDBJ whole genome shotgun (WGS) entry which is preliminary data.</text>
</comment>
<gene>
    <name evidence="3" type="ORF">HUK38_02560</name>
</gene>
<dbReference type="AlphaFoldDB" id="A0A839H6H4"/>
<dbReference type="RefSeq" id="WP_182582225.1">
    <property type="nucleotide sequence ID" value="NZ_JABVCQ010000004.1"/>
</dbReference>
<evidence type="ECO:0000313" key="4">
    <source>
        <dbReference type="Proteomes" id="UP000548632"/>
    </source>
</evidence>
<feature type="domain" description="GmrSD restriction endonucleases C-terminal" evidence="2">
    <location>
        <begin position="405"/>
        <end position="541"/>
    </location>
</feature>
<name>A0A839H6H4_9GAMM</name>
<protein>
    <submittedName>
        <fullName evidence="3">DUF262 domain-containing protein</fullName>
    </submittedName>
</protein>
<dbReference type="Pfam" id="PF07510">
    <property type="entry name" value="GmrSD_C"/>
    <property type="match status" value="1"/>
</dbReference>
<evidence type="ECO:0000259" key="1">
    <source>
        <dbReference type="Pfam" id="PF03235"/>
    </source>
</evidence>
<dbReference type="PANTHER" id="PTHR35149:SF2">
    <property type="entry name" value="DUF262 DOMAIN-CONTAINING PROTEIN"/>
    <property type="match status" value="1"/>
</dbReference>
<dbReference type="EMBL" id="JABVCQ010000004">
    <property type="protein sequence ID" value="MBB1125111.1"/>
    <property type="molecule type" value="Genomic_DNA"/>
</dbReference>
<keyword evidence="4" id="KW-1185">Reference proteome</keyword>
<feature type="domain" description="GmrSD restriction endonucleases N-terminal" evidence="1">
    <location>
        <begin position="15"/>
        <end position="223"/>
    </location>
</feature>
<sequence>MKAEETRLRPLIEPTKQLIIPLFQRFYIWDKKYWDILWNDLGELASDEDQQRTHFLGSLVFIPDENSSPSLSRFVVIDGQQRITTLLVILAAIRDLARAEEQINLADEINNKMLSNQYKQEDDYYKLLLSDNDHDAFQNILDEKQHQVHRLSDCYRYFREQINKHVQEFGSSQLRSMFEIIADRFSLVTITLATNENPYLVFESLNFKGHKLTEADLIRNYLFMRVPSKQQKSVYKEYWKPMEISLGDNLTEFVRHYLIMRTGTFVKKNEVYIKLKNDLSATEVLPSIKKLATFGSYYKKLLDPIQEPNKSISDALKRLNQLDTTTIYPFLLNCYQDYDQKHLTAEQFCDVVKQIENYLVRHFVCGSPSNELNKFFAPLYNQIAKQVSDNFATACTNILQKSKKYPNDAQFKSNLMTRKLYAGSNSERKTRFILESLERHHKHKEPVSFASLTIEHIMPQTLTDWWKEHLGDAWSEVHETYLHTLGNLTLTGYNSELSNAPFPDKRQEFVTNSHLVLNSYFKKVNSWCAKDIQNRAEQLAEQALNCWPYLGDANQGSQKIDGVIGTKPVILKVLDKTFPVKSWIEVLQRTLQTLAEQAPNRFAQLTDRYPHYIANNPHGLKRPKQLIDNYYIETGFKAENIDHFCRRVIDDLGYPPTVWVVITKD</sequence>
<dbReference type="InterPro" id="IPR004919">
    <property type="entry name" value="GmrSD_N"/>
</dbReference>
<dbReference type="InterPro" id="IPR011089">
    <property type="entry name" value="GmrSD_C"/>
</dbReference>
<proteinExistence type="predicted"/>
<dbReference type="Pfam" id="PF03235">
    <property type="entry name" value="GmrSD_N"/>
    <property type="match status" value="1"/>
</dbReference>
<evidence type="ECO:0000259" key="2">
    <source>
        <dbReference type="Pfam" id="PF07510"/>
    </source>
</evidence>
<reference evidence="3 4" key="1">
    <citation type="journal article" date="2020" name="Arch. Microbiol.">
        <title>The genome sequence of the giant phototrophic gammaproteobacterium Thiospirillum jenense gives insight into its physiological properties and phylogenetic relationships.</title>
        <authorList>
            <person name="Imhoff J.F."/>
            <person name="Meyer T.E."/>
            <person name="Kyndt J.A."/>
        </authorList>
    </citation>
    <scope>NUCLEOTIDE SEQUENCE [LARGE SCALE GENOMIC DNA]</scope>
    <source>
        <strain evidence="3 4">DSM 216</strain>
    </source>
</reference>
<dbReference type="Proteomes" id="UP000548632">
    <property type="component" value="Unassembled WGS sequence"/>
</dbReference>
<organism evidence="3 4">
    <name type="scientific">Thiospirillum jenense</name>
    <dbReference type="NCBI Taxonomy" id="1653858"/>
    <lineage>
        <taxon>Bacteria</taxon>
        <taxon>Pseudomonadati</taxon>
        <taxon>Pseudomonadota</taxon>
        <taxon>Gammaproteobacteria</taxon>
        <taxon>Chromatiales</taxon>
        <taxon>Chromatiaceae</taxon>
        <taxon>Thiospirillum</taxon>
    </lineage>
</organism>
<accession>A0A839H6H4</accession>